<evidence type="ECO:0000259" key="3">
    <source>
        <dbReference type="PROSITE" id="PS50106"/>
    </source>
</evidence>
<dbReference type="PROSITE" id="PS50106">
    <property type="entry name" value="PDZ"/>
    <property type="match status" value="1"/>
</dbReference>
<evidence type="ECO:0000313" key="4">
    <source>
        <dbReference type="EMBL" id="JAB82568.1"/>
    </source>
</evidence>
<name>V5I3R4_IXORI</name>
<reference evidence="4" key="1">
    <citation type="journal article" date="2015" name="Sci. Rep.">
        <title>Tissue- and time-dependent transcription in Ixodes ricinus salivary glands and midguts when blood feeding on the vertebrate host.</title>
        <authorList>
            <person name="Kotsyfakis M."/>
            <person name="Schwarz A."/>
            <person name="Erhart J."/>
            <person name="Ribeiro J.M."/>
        </authorList>
    </citation>
    <scope>NUCLEOTIDE SEQUENCE</scope>
    <source>
        <tissue evidence="4">Salivary gland and midgut</tissue>
    </source>
</reference>
<dbReference type="InterPro" id="IPR001478">
    <property type="entry name" value="PDZ"/>
</dbReference>
<feature type="region of interest" description="Disordered" evidence="2">
    <location>
        <begin position="127"/>
        <end position="299"/>
    </location>
</feature>
<evidence type="ECO:0000256" key="2">
    <source>
        <dbReference type="SAM" id="MobiDB-lite"/>
    </source>
</evidence>
<dbReference type="InterPro" id="IPR051067">
    <property type="entry name" value="NHER"/>
</dbReference>
<dbReference type="GO" id="GO:0043495">
    <property type="term" value="F:protein-membrane adaptor activity"/>
    <property type="evidence" value="ECO:0007669"/>
    <property type="project" value="TreeGrafter"/>
</dbReference>
<feature type="compositionally biased region" description="Low complexity" evidence="2">
    <location>
        <begin position="274"/>
        <end position="288"/>
    </location>
</feature>
<feature type="domain" description="PDZ" evidence="3">
    <location>
        <begin position="16"/>
        <end position="98"/>
    </location>
</feature>
<dbReference type="EMBL" id="GANP01001900">
    <property type="protein sequence ID" value="JAB82568.1"/>
    <property type="molecule type" value="mRNA"/>
</dbReference>
<accession>V5I3R4</accession>
<dbReference type="Gene3D" id="2.30.42.10">
    <property type="match status" value="1"/>
</dbReference>
<proteinExistence type="evidence at transcript level"/>
<sequence>ESETVELPPDAPAPRLCQMKKWEDFEGYGFNLHAEKDKLGQYVGKIDEGSPAEYAGLREGDRIVEVNGVNITSETHRQIVERIKKVPNETNLLVVSLEAEKWYRDHKIAVTGSQANVVQLRNPALNPATAGDREAEERHAEEDAVLADAPTPVLRRQSLSEEDNEKVTQHTTTLSSFVVQRQDEPDGVEDRAPALPSSPPPDDTEPEVPETREETPTPKETLPDAVKTEVLKTEVVKTEVVKPDEPKPKPEPPKLPQAKPVEPPRVPTEANGGTSTMATTTTTTSTTSEAKGASNGSLNLNMSASEMRQLLAQRKKHDPKKVQMDLKKKYELIEQM</sequence>
<feature type="compositionally biased region" description="Basic and acidic residues" evidence="2">
    <location>
        <begin position="131"/>
        <end position="142"/>
    </location>
</feature>
<dbReference type="GO" id="GO:0072659">
    <property type="term" value="P:protein localization to plasma membrane"/>
    <property type="evidence" value="ECO:0007669"/>
    <property type="project" value="TreeGrafter"/>
</dbReference>
<dbReference type="SMART" id="SM00228">
    <property type="entry name" value="PDZ"/>
    <property type="match status" value="1"/>
</dbReference>
<keyword evidence="1" id="KW-0677">Repeat</keyword>
<feature type="non-terminal residue" evidence="4">
    <location>
        <position position="1"/>
    </location>
</feature>
<dbReference type="CDD" id="cd06768">
    <property type="entry name" value="PDZ_NHERF-like"/>
    <property type="match status" value="1"/>
</dbReference>
<feature type="compositionally biased region" description="Basic and acidic residues" evidence="2">
    <location>
        <begin position="226"/>
        <end position="252"/>
    </location>
</feature>
<dbReference type="PANTHER" id="PTHR14191">
    <property type="entry name" value="PDZ DOMAIN CONTAINING PROTEIN"/>
    <property type="match status" value="1"/>
</dbReference>
<protein>
    <submittedName>
        <fullName evidence="4">Putative sry</fullName>
    </submittedName>
</protein>
<evidence type="ECO:0000256" key="1">
    <source>
        <dbReference type="ARBA" id="ARBA00022737"/>
    </source>
</evidence>
<feature type="compositionally biased region" description="Basic and acidic residues" evidence="2">
    <location>
        <begin position="181"/>
        <end position="192"/>
    </location>
</feature>
<dbReference type="AlphaFoldDB" id="V5I3R4"/>
<dbReference type="SUPFAM" id="SSF50156">
    <property type="entry name" value="PDZ domain-like"/>
    <property type="match status" value="1"/>
</dbReference>
<dbReference type="InterPro" id="IPR036034">
    <property type="entry name" value="PDZ_sf"/>
</dbReference>
<organism evidence="4">
    <name type="scientific">Ixodes ricinus</name>
    <name type="common">Common tick</name>
    <name type="synonym">Acarus ricinus</name>
    <dbReference type="NCBI Taxonomy" id="34613"/>
    <lineage>
        <taxon>Eukaryota</taxon>
        <taxon>Metazoa</taxon>
        <taxon>Ecdysozoa</taxon>
        <taxon>Arthropoda</taxon>
        <taxon>Chelicerata</taxon>
        <taxon>Arachnida</taxon>
        <taxon>Acari</taxon>
        <taxon>Parasitiformes</taxon>
        <taxon>Ixodida</taxon>
        <taxon>Ixodoidea</taxon>
        <taxon>Ixodidae</taxon>
        <taxon>Ixodinae</taxon>
        <taxon>Ixodes</taxon>
    </lineage>
</organism>
<dbReference type="GO" id="GO:0016324">
    <property type="term" value="C:apical plasma membrane"/>
    <property type="evidence" value="ECO:0007669"/>
    <property type="project" value="TreeGrafter"/>
</dbReference>
<dbReference type="Pfam" id="PF00595">
    <property type="entry name" value="PDZ"/>
    <property type="match status" value="1"/>
</dbReference>
<feature type="compositionally biased region" description="Polar residues" evidence="2">
    <location>
        <begin position="169"/>
        <end position="179"/>
    </location>
</feature>
<dbReference type="PANTHER" id="PTHR14191:SF3">
    <property type="entry name" value="NA(+)_H(+) EXCHANGE REGULATORY COFACTOR-LIKE PROTEIN NRFL-1"/>
    <property type="match status" value="1"/>
</dbReference>